<evidence type="ECO:0000256" key="2">
    <source>
        <dbReference type="ARBA" id="ARBA00022723"/>
    </source>
</evidence>
<dbReference type="FunCoup" id="A0A2I4EH04">
    <property type="interactions" value="44"/>
</dbReference>
<dbReference type="KEGG" id="jre:108989491"/>
<sequence>MAAEDGKKEKEKDGKKEIKEKVEEVINAVYRVNLHCQQCARDISKPLMRTQGVHAVDADFEKGEIKVKGVIDPIKMQKRIEKLSKKKVVLVSPIVKPKESVTIEKKVKEPIMRTTSVKVHMHCDKCEQDLKKRLLMHKGIHSVKTDMKAQTLTVGGTIEPDNLLSYLKKKVNKLAEIITSKQVEKKEEKKDKDDQKPTEKAGDGKPKEKPTEKAGDGKPKEKPTEKAGDGKPKEKPTEKSGDGNPSNTESTKIIEVYKEADQTKVVEVKAKEGNAPYFIHYVYAPQLFSDENPNACSVM</sequence>
<dbReference type="PROSITE" id="PS50846">
    <property type="entry name" value="HMA_2"/>
    <property type="match status" value="2"/>
</dbReference>
<keyword evidence="3" id="KW-0449">Lipoprotein</keyword>
<organism evidence="6 7">
    <name type="scientific">Juglans regia</name>
    <name type="common">English walnut</name>
    <dbReference type="NCBI Taxonomy" id="51240"/>
    <lineage>
        <taxon>Eukaryota</taxon>
        <taxon>Viridiplantae</taxon>
        <taxon>Streptophyta</taxon>
        <taxon>Embryophyta</taxon>
        <taxon>Tracheophyta</taxon>
        <taxon>Spermatophyta</taxon>
        <taxon>Magnoliopsida</taxon>
        <taxon>eudicotyledons</taxon>
        <taxon>Gunneridae</taxon>
        <taxon>Pentapetalae</taxon>
        <taxon>rosids</taxon>
        <taxon>fabids</taxon>
        <taxon>Fagales</taxon>
        <taxon>Juglandaceae</taxon>
        <taxon>Juglans</taxon>
    </lineage>
</organism>
<keyword evidence="1" id="KW-0488">Methylation</keyword>
<keyword evidence="2" id="KW-0479">Metal-binding</keyword>
<evidence type="ECO:0000256" key="1">
    <source>
        <dbReference type="ARBA" id="ARBA00022481"/>
    </source>
</evidence>
<evidence type="ECO:0000256" key="4">
    <source>
        <dbReference type="ARBA" id="ARBA00024045"/>
    </source>
</evidence>
<evidence type="ECO:0000256" key="5">
    <source>
        <dbReference type="SAM" id="MobiDB-lite"/>
    </source>
</evidence>
<evidence type="ECO:0000313" key="7">
    <source>
        <dbReference type="RefSeq" id="XP_018818665.1"/>
    </source>
</evidence>
<proteinExistence type="inferred from homology"/>
<comment type="similarity">
    <text evidence="4">Belongs to the HIPP family.</text>
</comment>
<dbReference type="Proteomes" id="UP000235220">
    <property type="component" value="Chromosome 5"/>
</dbReference>
<name>A0A2I4EH04_JUGRE</name>
<keyword evidence="3" id="KW-0636">Prenylation</keyword>
<accession>A0A2I4EH04</accession>
<dbReference type="InterPro" id="IPR044577">
    <property type="entry name" value="HIPP4/7/8/17/18/19"/>
</dbReference>
<reference evidence="7" key="1">
    <citation type="submission" date="2025-08" db="UniProtKB">
        <authorList>
            <consortium name="RefSeq"/>
        </authorList>
    </citation>
    <scope>IDENTIFICATION</scope>
    <source>
        <tissue evidence="7">Leaves</tissue>
    </source>
</reference>
<keyword evidence="6" id="KW-1185">Reference proteome</keyword>
<dbReference type="SUPFAM" id="SSF55008">
    <property type="entry name" value="HMA, heavy metal-associated domain"/>
    <property type="match status" value="2"/>
</dbReference>
<dbReference type="Pfam" id="PF00403">
    <property type="entry name" value="HMA"/>
    <property type="match status" value="2"/>
</dbReference>
<feature type="compositionally biased region" description="Basic and acidic residues" evidence="5">
    <location>
        <begin position="183"/>
        <end position="241"/>
    </location>
</feature>
<dbReference type="AlphaFoldDB" id="A0A2I4EH04"/>
<dbReference type="CDD" id="cd00371">
    <property type="entry name" value="HMA"/>
    <property type="match status" value="2"/>
</dbReference>
<feature type="region of interest" description="Disordered" evidence="5">
    <location>
        <begin position="183"/>
        <end position="254"/>
    </location>
</feature>
<dbReference type="STRING" id="51240.A0A2I4EH04"/>
<evidence type="ECO:0000313" key="6">
    <source>
        <dbReference type="Proteomes" id="UP000235220"/>
    </source>
</evidence>
<dbReference type="Gramene" id="Jr05_01900_p1">
    <property type="protein sequence ID" value="cds.Jr05_01900_p1"/>
    <property type="gene ID" value="Jr05_01900"/>
</dbReference>
<dbReference type="GeneID" id="108989491"/>
<dbReference type="InterPro" id="IPR006121">
    <property type="entry name" value="HMA_dom"/>
</dbReference>
<evidence type="ECO:0000256" key="3">
    <source>
        <dbReference type="ARBA" id="ARBA00023289"/>
    </source>
</evidence>
<dbReference type="PANTHER" id="PTHR46195">
    <property type="entry name" value="HEAVY METAL-ASSOCIATED ISOPRENYLATED PLANT PROTEIN 7"/>
    <property type="match status" value="1"/>
</dbReference>
<gene>
    <name evidence="7" type="primary">LOC108989491</name>
</gene>
<dbReference type="RefSeq" id="XP_018818665.1">
    <property type="nucleotide sequence ID" value="XM_018963120.2"/>
</dbReference>
<dbReference type="InterPro" id="IPR036163">
    <property type="entry name" value="HMA_dom_sf"/>
</dbReference>
<dbReference type="PANTHER" id="PTHR46195:SF12">
    <property type="entry name" value="HEAVY METAL-ASSOCIATED ISOPRENYLATED PLANT PROTEIN 4"/>
    <property type="match status" value="1"/>
</dbReference>
<dbReference type="GO" id="GO:0046872">
    <property type="term" value="F:metal ion binding"/>
    <property type="evidence" value="ECO:0007669"/>
    <property type="project" value="UniProtKB-KW"/>
</dbReference>
<protein>
    <submittedName>
        <fullName evidence="7">Heavy metal-associated isoprenylated plant protein 4 isoform X1</fullName>
    </submittedName>
</protein>
<dbReference type="OrthoDB" id="688249at2759"/>
<dbReference type="Gene3D" id="3.30.70.100">
    <property type="match status" value="2"/>
</dbReference>